<dbReference type="AlphaFoldDB" id="M1VGG5"/>
<dbReference type="Gene3D" id="1.50.40.10">
    <property type="entry name" value="Mitochondrial carrier domain"/>
    <property type="match status" value="1"/>
</dbReference>
<dbReference type="GO" id="GO:0005739">
    <property type="term" value="C:mitochondrion"/>
    <property type="evidence" value="ECO:0007669"/>
    <property type="project" value="TreeGrafter"/>
</dbReference>
<protein>
    <submittedName>
        <fullName evidence="9">Similar to mitochondrial carrier protein</fullName>
    </submittedName>
</protein>
<dbReference type="Proteomes" id="UP000007014">
    <property type="component" value="Chromosome 8"/>
</dbReference>
<dbReference type="SUPFAM" id="SSF103506">
    <property type="entry name" value="Mitochondrial carrier"/>
    <property type="match status" value="1"/>
</dbReference>
<name>M1VGG5_CYAM1</name>
<dbReference type="InterPro" id="IPR002067">
    <property type="entry name" value="MCP"/>
</dbReference>
<keyword evidence="2 7" id="KW-0813">Transport</keyword>
<dbReference type="GO" id="GO:1904983">
    <property type="term" value="P:glycine import into mitochondrion"/>
    <property type="evidence" value="ECO:0007669"/>
    <property type="project" value="TreeGrafter"/>
</dbReference>
<evidence type="ECO:0000256" key="7">
    <source>
        <dbReference type="RuleBase" id="RU000488"/>
    </source>
</evidence>
<comment type="subcellular location">
    <subcellularLocation>
        <location evidence="1">Membrane</location>
        <topology evidence="1">Multi-pass membrane protein</topology>
    </subcellularLocation>
</comment>
<dbReference type="OMA" id="WGIYEEL"/>
<evidence type="ECO:0000256" key="6">
    <source>
        <dbReference type="PROSITE-ProRule" id="PRU00282"/>
    </source>
</evidence>
<evidence type="ECO:0000313" key="9">
    <source>
        <dbReference type="EMBL" id="BAM79768.1"/>
    </source>
</evidence>
<dbReference type="InterPro" id="IPR023395">
    <property type="entry name" value="MCP_dom_sf"/>
</dbReference>
<sequence>MSSADSREHKRLANFLAGALSGLTTTLALQPLDVVKTRMQQTMLFSKTVGLLDESRVRFDPNRAQLRKPPFRPGKAWRAARSVVEENGLLGLWRGTTPTILRNMMGVGVYFVTLNQLATRLRGSDPELAPQYALLAGATARSVSATLLCPLTVIKARFEAAGPREYRHVFDALYKIGRYEGIRGLFSGLLPTVLRDAPYSALYVFIYLRTRDRAQELAPNVNSMVISFTSGFVGGGLSTLLTQPQDVVKTRMQLARHVELERDQYATVRMAIRRIWREEGMFGFFRGASPRILKRCLGSAITWMIYEEVVVVIDRLLGAAIPAPGTSPAALGTSADTKTRHGGTRQTAAAAAAVVGSPGASQR</sequence>
<evidence type="ECO:0000256" key="2">
    <source>
        <dbReference type="ARBA" id="ARBA00022448"/>
    </source>
</evidence>
<dbReference type="PRINTS" id="PR00926">
    <property type="entry name" value="MITOCARRIER"/>
</dbReference>
<dbReference type="PANTHER" id="PTHR46181:SF3">
    <property type="entry name" value="MITOCHONDRIAL GLYCINE TRANSPORTER"/>
    <property type="match status" value="1"/>
</dbReference>
<dbReference type="GO" id="GO:0015187">
    <property type="term" value="F:glycine transmembrane transporter activity"/>
    <property type="evidence" value="ECO:0007669"/>
    <property type="project" value="TreeGrafter"/>
</dbReference>
<keyword evidence="10" id="KW-1185">Reference proteome</keyword>
<dbReference type="HOGENOM" id="CLU_015166_0_3_1"/>
<evidence type="ECO:0000256" key="8">
    <source>
        <dbReference type="SAM" id="MobiDB-lite"/>
    </source>
</evidence>
<dbReference type="KEGG" id="cme:CYME_CMH075C"/>
<dbReference type="RefSeq" id="XP_005536054.1">
    <property type="nucleotide sequence ID" value="XM_005535997.1"/>
</dbReference>
<keyword evidence="4" id="KW-0677">Repeat</keyword>
<dbReference type="Pfam" id="PF00153">
    <property type="entry name" value="Mito_carr"/>
    <property type="match status" value="3"/>
</dbReference>
<evidence type="ECO:0000256" key="3">
    <source>
        <dbReference type="ARBA" id="ARBA00022692"/>
    </source>
</evidence>
<reference evidence="9 10" key="1">
    <citation type="journal article" date="2004" name="Nature">
        <title>Genome sequence of the ultrasmall unicellular red alga Cyanidioschyzon merolae 10D.</title>
        <authorList>
            <person name="Matsuzaki M."/>
            <person name="Misumi O."/>
            <person name="Shin-i T."/>
            <person name="Maruyama S."/>
            <person name="Takahara M."/>
            <person name="Miyagishima S."/>
            <person name="Mori T."/>
            <person name="Nishida K."/>
            <person name="Yagisawa F."/>
            <person name="Nishida K."/>
            <person name="Yoshida Y."/>
            <person name="Nishimura Y."/>
            <person name="Nakao S."/>
            <person name="Kobayashi T."/>
            <person name="Momoyama Y."/>
            <person name="Higashiyama T."/>
            <person name="Minoda A."/>
            <person name="Sano M."/>
            <person name="Nomoto H."/>
            <person name="Oishi K."/>
            <person name="Hayashi H."/>
            <person name="Ohta F."/>
            <person name="Nishizaka S."/>
            <person name="Haga S."/>
            <person name="Miura S."/>
            <person name="Morishita T."/>
            <person name="Kabeya Y."/>
            <person name="Terasawa K."/>
            <person name="Suzuki Y."/>
            <person name="Ishii Y."/>
            <person name="Asakawa S."/>
            <person name="Takano H."/>
            <person name="Ohta N."/>
            <person name="Kuroiwa H."/>
            <person name="Tanaka K."/>
            <person name="Shimizu N."/>
            <person name="Sugano S."/>
            <person name="Sato N."/>
            <person name="Nozaki H."/>
            <person name="Ogasawara N."/>
            <person name="Kohara Y."/>
            <person name="Kuroiwa T."/>
        </authorList>
    </citation>
    <scope>NUCLEOTIDE SEQUENCE [LARGE SCALE GENOMIC DNA]</scope>
    <source>
        <strain evidence="9 10">10D</strain>
    </source>
</reference>
<evidence type="ECO:0000256" key="5">
    <source>
        <dbReference type="ARBA" id="ARBA00023136"/>
    </source>
</evidence>
<dbReference type="Gramene" id="CMH075CT">
    <property type="protein sequence ID" value="CMH075CT"/>
    <property type="gene ID" value="CMH075C"/>
</dbReference>
<feature type="repeat" description="Solcar" evidence="6">
    <location>
        <begin position="222"/>
        <end position="312"/>
    </location>
</feature>
<feature type="repeat" description="Solcar" evidence="6">
    <location>
        <begin position="128"/>
        <end position="213"/>
    </location>
</feature>
<comment type="similarity">
    <text evidence="7">Belongs to the mitochondrial carrier (TC 2.A.29) family.</text>
</comment>
<evidence type="ECO:0000256" key="1">
    <source>
        <dbReference type="ARBA" id="ARBA00004141"/>
    </source>
</evidence>
<dbReference type="eggNOG" id="KOG0766">
    <property type="taxonomic scope" value="Eukaryota"/>
</dbReference>
<organism evidence="9 10">
    <name type="scientific">Cyanidioschyzon merolae (strain NIES-3377 / 10D)</name>
    <name type="common">Unicellular red alga</name>
    <dbReference type="NCBI Taxonomy" id="280699"/>
    <lineage>
        <taxon>Eukaryota</taxon>
        <taxon>Rhodophyta</taxon>
        <taxon>Bangiophyceae</taxon>
        <taxon>Cyanidiales</taxon>
        <taxon>Cyanidiaceae</taxon>
        <taxon>Cyanidioschyzon</taxon>
    </lineage>
</organism>
<proteinExistence type="inferred from homology"/>
<dbReference type="InterPro" id="IPR018108">
    <property type="entry name" value="MCP_transmembrane"/>
</dbReference>
<gene>
    <name evidence="9" type="ORF">CYME_CMH075C</name>
</gene>
<feature type="repeat" description="Solcar" evidence="6">
    <location>
        <begin position="9"/>
        <end position="120"/>
    </location>
</feature>
<dbReference type="GO" id="GO:0016020">
    <property type="term" value="C:membrane"/>
    <property type="evidence" value="ECO:0007669"/>
    <property type="project" value="UniProtKB-SubCell"/>
</dbReference>
<accession>M1VGG5</accession>
<dbReference type="PANTHER" id="PTHR46181">
    <property type="entry name" value="MITOCHONDRIAL GLYCINE TRANSPORTER"/>
    <property type="match status" value="1"/>
</dbReference>
<evidence type="ECO:0000256" key="4">
    <source>
        <dbReference type="ARBA" id="ARBA00022737"/>
    </source>
</evidence>
<keyword evidence="3 6" id="KW-0812">Transmembrane</keyword>
<dbReference type="PROSITE" id="PS50920">
    <property type="entry name" value="SOLCAR"/>
    <property type="match status" value="3"/>
</dbReference>
<dbReference type="OrthoDB" id="1924968at2759"/>
<dbReference type="EMBL" id="AP006490">
    <property type="protein sequence ID" value="BAM79768.1"/>
    <property type="molecule type" value="Genomic_DNA"/>
</dbReference>
<reference evidence="9 10" key="2">
    <citation type="journal article" date="2007" name="BMC Biol.">
        <title>A 100%-complete sequence reveals unusually simple genomic features in the hot-spring red alga Cyanidioschyzon merolae.</title>
        <authorList>
            <person name="Nozaki H."/>
            <person name="Takano H."/>
            <person name="Misumi O."/>
            <person name="Terasawa K."/>
            <person name="Matsuzaki M."/>
            <person name="Maruyama S."/>
            <person name="Nishida K."/>
            <person name="Yagisawa F."/>
            <person name="Yoshida Y."/>
            <person name="Fujiwara T."/>
            <person name="Takio S."/>
            <person name="Tamura K."/>
            <person name="Chung S.J."/>
            <person name="Nakamura S."/>
            <person name="Kuroiwa H."/>
            <person name="Tanaka K."/>
            <person name="Sato N."/>
            <person name="Kuroiwa T."/>
        </authorList>
    </citation>
    <scope>NUCLEOTIDE SEQUENCE [LARGE SCALE GENOMIC DNA]</scope>
    <source>
        <strain evidence="9 10">10D</strain>
    </source>
</reference>
<keyword evidence="5 6" id="KW-0472">Membrane</keyword>
<feature type="region of interest" description="Disordered" evidence="8">
    <location>
        <begin position="328"/>
        <end position="363"/>
    </location>
</feature>
<evidence type="ECO:0000313" key="10">
    <source>
        <dbReference type="Proteomes" id="UP000007014"/>
    </source>
</evidence>
<dbReference type="GeneID" id="16993407"/>